<dbReference type="RefSeq" id="XP_002173226.1">
    <property type="nucleotide sequence ID" value="XM_002173190.1"/>
</dbReference>
<dbReference type="PROSITE" id="PS50190">
    <property type="entry name" value="SEC7"/>
    <property type="match status" value="1"/>
</dbReference>
<keyword evidence="6" id="KW-1185">Reference proteome</keyword>
<dbReference type="GeneID" id="7049989"/>
<dbReference type="OrthoDB" id="430364at2759"/>
<feature type="domain" description="SEC7" evidence="3">
    <location>
        <begin position="250"/>
        <end position="407"/>
    </location>
</feature>
<feature type="compositionally biased region" description="Polar residues" evidence="1">
    <location>
        <begin position="162"/>
        <end position="204"/>
    </location>
</feature>
<dbReference type="PANTHER" id="PTHR10663:SF333">
    <property type="entry name" value="PROTEIN MON2 HOMOLOG"/>
    <property type="match status" value="1"/>
</dbReference>
<dbReference type="SUPFAM" id="SSF50729">
    <property type="entry name" value="PH domain-like"/>
    <property type="match status" value="1"/>
</dbReference>
<sequence length="927" mass="103702">MKSFLSKKSKKSSSSKESKHYDHGLFRTRFHRKKTHRPENPTLIVTESTEPSSENSQASRAEMDDHMLASLDEQKLREPTSPISPLRSSPSSSRFSSRFSSALKLSLPSSWHRHGRASSFHDGNRRRRAVSDTLPAHASYASTPVNRASISSARTSSSNVSLQRSPVESASDFGTHSMSHTRIPSDRSSGSFASRTSAADSVHSSTDHNKLAPVSSSYSASSNTSAEVSRPQSTRSSIGRASFEIDVCRLSDFENLKPSEGESANEFLERVQSIVPARFIAALLSTNNSPLHQMCLRMFFQNFRFNNEPLDMSLRKLLAICLLPRETQQIDRVLSAFSEQYYECNPNLYNSADECYILSFSLMILHTDAFNVNNRRKMTRSEFITNTNLPDILPEILECFYDNIVFTPFVHLEDDTPFSSNYESKESVISQLISGASISSFVKKHSLPKEYSHFDLSQQTNAVSNYRPNLKAILDEVLNCTISTTGTQQEIECATLHQAFLQAPSIQIISLRSQPKAFSCHFAPDPANESSAPAIVHVKVFKVGVLLQRDLKRKDIFASFREWGLMLTSSQLMFFRSVSKCNELLEQQRKHDMLARDTDSASQHSDPLIFEPPVESLNADYVVPLSNLIAYTDNSNGKRDHCFNVLRNKNEQFVLAAESDEEMNDWISRLNYVSAFATAGINLRGPCPKGEMSPVDSVSMSMSMSIGSMASSDTQEILARVSHEDGMELLRCSSYRTKTLQQRIKKLEVQLAECARVETVQRRNTYNLTCMMPVQSRTRNRLIHAASSLAHRMHQQMLHKARLERYLCVLRADLELDREFMDCLHNFFPERNSLPPESSSPNIAAAHDYANQLRRSLSTRSRLRCSVVEVPIIRKPTPPSTSTSTTSKPSAVASTTSNAPPESCTSQTSAAPTAAPSSPSLTRPSTR</sequence>
<evidence type="ECO:0000313" key="4">
    <source>
        <dbReference type="EMBL" id="EEB06933.1"/>
    </source>
</evidence>
<dbReference type="eggNOG" id="KOG0929">
    <property type="taxonomic scope" value="Eukaryota"/>
</dbReference>
<dbReference type="SMART" id="SM00222">
    <property type="entry name" value="Sec7"/>
    <property type="match status" value="1"/>
</dbReference>
<dbReference type="EMBL" id="KE651168">
    <property type="protein sequence ID" value="EEB06933.1"/>
    <property type="molecule type" value="Genomic_DNA"/>
</dbReference>
<feature type="compositionally biased region" description="Low complexity" evidence="1">
    <location>
        <begin position="215"/>
        <end position="229"/>
    </location>
</feature>
<feature type="region of interest" description="Disordered" evidence="1">
    <location>
        <begin position="874"/>
        <end position="927"/>
    </location>
</feature>
<evidence type="ECO:0000313" key="5">
    <source>
        <dbReference type="JaponicusDB" id="SJAG_02004"/>
    </source>
</evidence>
<dbReference type="OMA" id="SSDECYI"/>
<dbReference type="InterPro" id="IPR011993">
    <property type="entry name" value="PH-like_dom_sf"/>
</dbReference>
<feature type="compositionally biased region" description="Polar residues" evidence="1">
    <location>
        <begin position="43"/>
        <end position="59"/>
    </location>
</feature>
<gene>
    <name evidence="5" type="primary">sec74</name>
    <name evidence="4" type="ORF">SJAG_02004</name>
</gene>
<feature type="region of interest" description="Disordered" evidence="1">
    <location>
        <begin position="149"/>
        <end position="237"/>
    </location>
</feature>
<feature type="compositionally biased region" description="Low complexity" evidence="1">
    <location>
        <begin position="81"/>
        <end position="95"/>
    </location>
</feature>
<dbReference type="InterPro" id="IPR001849">
    <property type="entry name" value="PH_domain"/>
</dbReference>
<dbReference type="GO" id="GO:0005085">
    <property type="term" value="F:guanyl-nucleotide exchange factor activity"/>
    <property type="evidence" value="ECO:0000318"/>
    <property type="project" value="GO_Central"/>
</dbReference>
<feature type="compositionally biased region" description="Basic residues" evidence="1">
    <location>
        <begin position="26"/>
        <end position="36"/>
    </location>
</feature>
<dbReference type="Pfam" id="PF01369">
    <property type="entry name" value="Sec7"/>
    <property type="match status" value="1"/>
</dbReference>
<dbReference type="VEuPathDB" id="FungiDB:SJAG_02004"/>
<dbReference type="HOGENOM" id="CLU_315269_0_0_1"/>
<feature type="region of interest" description="Disordered" evidence="1">
    <location>
        <begin position="1"/>
        <end position="95"/>
    </location>
</feature>
<dbReference type="InterPro" id="IPR035999">
    <property type="entry name" value="Sec7_dom_sf"/>
</dbReference>
<dbReference type="InterPro" id="IPR000904">
    <property type="entry name" value="Sec7_dom"/>
</dbReference>
<name>B6JZG5_SCHJY</name>
<feature type="compositionally biased region" description="Basic and acidic residues" evidence="1">
    <location>
        <begin position="61"/>
        <end position="78"/>
    </location>
</feature>
<feature type="compositionally biased region" description="Low complexity" evidence="1">
    <location>
        <begin position="880"/>
        <end position="927"/>
    </location>
</feature>
<evidence type="ECO:0000259" key="3">
    <source>
        <dbReference type="PROSITE" id="PS50190"/>
    </source>
</evidence>
<dbReference type="GO" id="GO:0032012">
    <property type="term" value="P:regulation of ARF protein signal transduction"/>
    <property type="evidence" value="ECO:0007669"/>
    <property type="project" value="InterPro"/>
</dbReference>
<dbReference type="Gene3D" id="2.30.29.30">
    <property type="entry name" value="Pleckstrin-homology domain (PH domain)/Phosphotyrosine-binding domain (PTB)"/>
    <property type="match status" value="1"/>
</dbReference>
<evidence type="ECO:0000313" key="6">
    <source>
        <dbReference type="Proteomes" id="UP000001744"/>
    </source>
</evidence>
<dbReference type="Pfam" id="PF00169">
    <property type="entry name" value="PH"/>
    <property type="match status" value="1"/>
</dbReference>
<evidence type="ECO:0000256" key="1">
    <source>
        <dbReference type="SAM" id="MobiDB-lite"/>
    </source>
</evidence>
<evidence type="ECO:0000259" key="2">
    <source>
        <dbReference type="PROSITE" id="PS50003"/>
    </source>
</evidence>
<proteinExistence type="predicted"/>
<protein>
    <submittedName>
        <fullName evidence="4">Guanyl-nucleotide exchange factor Sec74</fullName>
    </submittedName>
</protein>
<dbReference type="Proteomes" id="UP000001744">
    <property type="component" value="Unassembled WGS sequence"/>
</dbReference>
<dbReference type="Gene3D" id="1.10.1000.11">
    <property type="entry name" value="Arf Nucleotide-binding Site Opener,domain 2"/>
    <property type="match status" value="1"/>
</dbReference>
<dbReference type="PANTHER" id="PTHR10663">
    <property type="entry name" value="GUANYL-NUCLEOTIDE EXCHANGE FACTOR"/>
    <property type="match status" value="1"/>
</dbReference>
<dbReference type="GO" id="GO:0015031">
    <property type="term" value="P:protein transport"/>
    <property type="evidence" value="ECO:0007669"/>
    <property type="project" value="UniProtKB-ARBA"/>
</dbReference>
<dbReference type="InterPro" id="IPR023394">
    <property type="entry name" value="Sec7_C_sf"/>
</dbReference>
<feature type="compositionally biased region" description="Low complexity" evidence="1">
    <location>
        <begin position="149"/>
        <end position="161"/>
    </location>
</feature>
<feature type="compositionally biased region" description="Basic and acidic residues" evidence="1">
    <location>
        <begin position="14"/>
        <end position="25"/>
    </location>
</feature>
<organism evidence="4 6">
    <name type="scientific">Schizosaccharomyces japonicus (strain yFS275 / FY16936)</name>
    <name type="common">Fission yeast</name>
    <dbReference type="NCBI Taxonomy" id="402676"/>
    <lineage>
        <taxon>Eukaryota</taxon>
        <taxon>Fungi</taxon>
        <taxon>Dikarya</taxon>
        <taxon>Ascomycota</taxon>
        <taxon>Taphrinomycotina</taxon>
        <taxon>Schizosaccharomycetes</taxon>
        <taxon>Schizosaccharomycetales</taxon>
        <taxon>Schizosaccharomycetaceae</taxon>
        <taxon>Schizosaccharomyces</taxon>
    </lineage>
</organism>
<dbReference type="STRING" id="402676.B6JZG5"/>
<dbReference type="SMART" id="SM00233">
    <property type="entry name" value="PH"/>
    <property type="match status" value="1"/>
</dbReference>
<dbReference type="CDD" id="cd00821">
    <property type="entry name" value="PH"/>
    <property type="match status" value="1"/>
</dbReference>
<dbReference type="SUPFAM" id="SSF48425">
    <property type="entry name" value="Sec7 domain"/>
    <property type="match status" value="1"/>
</dbReference>
<feature type="domain" description="PH" evidence="2">
    <location>
        <begin position="539"/>
        <end position="675"/>
    </location>
</feature>
<dbReference type="JaponicusDB" id="SJAG_02004">
    <property type="gene designation" value="sec74"/>
</dbReference>
<feature type="compositionally biased region" description="Basic residues" evidence="1">
    <location>
        <begin position="1"/>
        <end position="13"/>
    </location>
</feature>
<dbReference type="FunFam" id="1.10.1000.11:FF:000002">
    <property type="entry name" value="Cytohesin 1"/>
    <property type="match status" value="1"/>
</dbReference>
<dbReference type="AlphaFoldDB" id="B6JZG5"/>
<accession>B6JZG5</accession>
<dbReference type="PROSITE" id="PS50003">
    <property type="entry name" value="PH_DOMAIN"/>
    <property type="match status" value="1"/>
</dbReference>
<reference evidence="4 6" key="1">
    <citation type="journal article" date="2011" name="Science">
        <title>Comparative functional genomics of the fission yeasts.</title>
        <authorList>
            <person name="Rhind N."/>
            <person name="Chen Z."/>
            <person name="Yassour M."/>
            <person name="Thompson D.A."/>
            <person name="Haas B.J."/>
            <person name="Habib N."/>
            <person name="Wapinski I."/>
            <person name="Roy S."/>
            <person name="Lin M.F."/>
            <person name="Heiman D.I."/>
            <person name="Young S.K."/>
            <person name="Furuya K."/>
            <person name="Guo Y."/>
            <person name="Pidoux A."/>
            <person name="Chen H.M."/>
            <person name="Robbertse B."/>
            <person name="Goldberg J.M."/>
            <person name="Aoki K."/>
            <person name="Bayne E.H."/>
            <person name="Berlin A.M."/>
            <person name="Desjardins C.A."/>
            <person name="Dobbs E."/>
            <person name="Dukaj L."/>
            <person name="Fan L."/>
            <person name="FitzGerald M.G."/>
            <person name="French C."/>
            <person name="Gujja S."/>
            <person name="Hansen K."/>
            <person name="Keifenheim D."/>
            <person name="Levin J.Z."/>
            <person name="Mosher R.A."/>
            <person name="Mueller C.A."/>
            <person name="Pfiffner J."/>
            <person name="Priest M."/>
            <person name="Russ C."/>
            <person name="Smialowska A."/>
            <person name="Swoboda P."/>
            <person name="Sykes S.M."/>
            <person name="Vaughn M."/>
            <person name="Vengrova S."/>
            <person name="Yoder R."/>
            <person name="Zeng Q."/>
            <person name="Allshire R."/>
            <person name="Baulcombe D."/>
            <person name="Birren B.W."/>
            <person name="Brown W."/>
            <person name="Ekwall K."/>
            <person name="Kellis M."/>
            <person name="Leatherwood J."/>
            <person name="Levin H."/>
            <person name="Margalit H."/>
            <person name="Martienssen R."/>
            <person name="Nieduszynski C.A."/>
            <person name="Spatafora J.W."/>
            <person name="Friedman N."/>
            <person name="Dalgaard J.Z."/>
            <person name="Baumann P."/>
            <person name="Niki H."/>
            <person name="Regev A."/>
            <person name="Nusbaum C."/>
        </authorList>
    </citation>
    <scope>NUCLEOTIDE SEQUENCE [LARGE SCALE GENOMIC DNA]</scope>
    <source>
        <strain evidence="6">yFS275 / FY16936</strain>
    </source>
</reference>